<comment type="caution">
    <text evidence="4">The sequence shown here is derived from an EMBL/GenBank/DDBJ whole genome shotgun (WGS) entry which is preliminary data.</text>
</comment>
<evidence type="ECO:0000256" key="2">
    <source>
        <dbReference type="RuleBase" id="RU364000"/>
    </source>
</evidence>
<dbReference type="SUPFAM" id="SSF50129">
    <property type="entry name" value="GroES-like"/>
    <property type="match status" value="1"/>
</dbReference>
<dbReference type="Gene3D" id="3.90.180.10">
    <property type="entry name" value="Medium-chain alcohol dehydrogenases, catalytic domain"/>
    <property type="match status" value="1"/>
</dbReference>
<dbReference type="EMBL" id="PXYI01000008">
    <property type="protein sequence ID" value="PSJ37616.1"/>
    <property type="molecule type" value="Genomic_DNA"/>
</dbReference>
<evidence type="ECO:0000256" key="1">
    <source>
        <dbReference type="ARBA" id="ARBA00022857"/>
    </source>
</evidence>
<dbReference type="InterPro" id="IPR011032">
    <property type="entry name" value="GroES-like_sf"/>
</dbReference>
<keyword evidence="5" id="KW-1185">Reference proteome</keyword>
<sequence>MKAIGYYESGSIDRDDALLDLDIPAPTPGPRDLIVRVRAVSVNPVDVKVRGGALPVEGTPKVLGWDASGVVEAVGSDVSLFEVGDEVFYAGDITRPGTNAELHAVDERIVGHKPKSLDWAQAAALPLTAITAWELLFARLRVPYGRKSGGGALLVINGAGGVGSILIQLARRLTGLTVIATASRPETQAWVRDMGAHHVIDHHQPLDAELARIGIGEVDYVAGLTATEKQLPIFPTIVAPQGHIALIDDPETFDIAPLKRKSITVSWELMFTRPMFGTNDMIEQHHLLEEVAQLVDSGLLRTTLTRTLSPIDAANLKTAHALVESGGAIGKTVLAGF</sequence>
<keyword evidence="2" id="KW-0862">Zinc</keyword>
<dbReference type="InterPro" id="IPR013154">
    <property type="entry name" value="ADH-like_N"/>
</dbReference>
<dbReference type="InterPro" id="IPR020843">
    <property type="entry name" value="ER"/>
</dbReference>
<evidence type="ECO:0000259" key="3">
    <source>
        <dbReference type="SMART" id="SM00829"/>
    </source>
</evidence>
<dbReference type="GO" id="GO:0008270">
    <property type="term" value="F:zinc ion binding"/>
    <property type="evidence" value="ECO:0007669"/>
    <property type="project" value="InterPro"/>
</dbReference>
<dbReference type="SUPFAM" id="SSF51735">
    <property type="entry name" value="NAD(P)-binding Rossmann-fold domains"/>
    <property type="match status" value="1"/>
</dbReference>
<dbReference type="Proteomes" id="UP000241167">
    <property type="component" value="Unassembled WGS sequence"/>
</dbReference>
<dbReference type="PANTHER" id="PTHR44154:SF1">
    <property type="entry name" value="QUINONE OXIDOREDUCTASE"/>
    <property type="match status" value="1"/>
</dbReference>
<dbReference type="NCBIfam" id="TIGR02817">
    <property type="entry name" value="adh_fam_1"/>
    <property type="match status" value="1"/>
</dbReference>
<organism evidence="4 5">
    <name type="scientific">Allosphingosinicella deserti</name>
    <dbReference type="NCBI Taxonomy" id="2116704"/>
    <lineage>
        <taxon>Bacteria</taxon>
        <taxon>Pseudomonadati</taxon>
        <taxon>Pseudomonadota</taxon>
        <taxon>Alphaproteobacteria</taxon>
        <taxon>Sphingomonadales</taxon>
        <taxon>Sphingomonadaceae</taxon>
        <taxon>Allosphingosinicella</taxon>
    </lineage>
</organism>
<reference evidence="4 5" key="1">
    <citation type="submission" date="2018-03" db="EMBL/GenBank/DDBJ databases">
        <title>The draft genome of Sphingosinicella sp. GL-C-18.</title>
        <authorList>
            <person name="Liu L."/>
            <person name="Li L."/>
            <person name="Liang L."/>
            <person name="Zhang X."/>
            <person name="Wang T."/>
        </authorList>
    </citation>
    <scope>NUCLEOTIDE SEQUENCE [LARGE SCALE GENOMIC DNA]</scope>
    <source>
        <strain evidence="4 5">GL-C-18</strain>
    </source>
</reference>
<dbReference type="Gene3D" id="3.40.50.720">
    <property type="entry name" value="NAD(P)-binding Rossmann-like Domain"/>
    <property type="match status" value="1"/>
</dbReference>
<dbReference type="OrthoDB" id="9785812at2"/>
<dbReference type="CDD" id="cd08252">
    <property type="entry name" value="AL_MDR"/>
    <property type="match status" value="1"/>
</dbReference>
<evidence type="ECO:0000313" key="5">
    <source>
        <dbReference type="Proteomes" id="UP000241167"/>
    </source>
</evidence>
<gene>
    <name evidence="4" type="ORF">C7I55_21325</name>
</gene>
<dbReference type="InterPro" id="IPR014182">
    <property type="entry name" value="ADH_Zn_typ-1"/>
</dbReference>
<protein>
    <recommendedName>
        <fullName evidence="2">Zinc-type alcohol dehydrogenase-like protein</fullName>
    </recommendedName>
</protein>
<dbReference type="AlphaFoldDB" id="A0A2P7QI63"/>
<dbReference type="PANTHER" id="PTHR44154">
    <property type="entry name" value="QUINONE OXIDOREDUCTASE"/>
    <property type="match status" value="1"/>
</dbReference>
<comment type="similarity">
    <text evidence="2">Belongs to the zinc-containing alcohol dehydrogenase family. Quinone oxidoreductase subfamily.</text>
</comment>
<dbReference type="Pfam" id="PF08240">
    <property type="entry name" value="ADH_N"/>
    <property type="match status" value="1"/>
</dbReference>
<evidence type="ECO:0000313" key="4">
    <source>
        <dbReference type="EMBL" id="PSJ37616.1"/>
    </source>
</evidence>
<keyword evidence="2" id="KW-0479">Metal-binding</keyword>
<name>A0A2P7QI63_9SPHN</name>
<dbReference type="RefSeq" id="WP_106515058.1">
    <property type="nucleotide sequence ID" value="NZ_PXYI01000008.1"/>
</dbReference>
<proteinExistence type="inferred from homology"/>
<dbReference type="GO" id="GO:0016491">
    <property type="term" value="F:oxidoreductase activity"/>
    <property type="evidence" value="ECO:0007669"/>
    <property type="project" value="UniProtKB-KW"/>
</dbReference>
<dbReference type="InterPro" id="IPR051603">
    <property type="entry name" value="Zinc-ADH_QOR/CCCR"/>
</dbReference>
<dbReference type="SMART" id="SM00829">
    <property type="entry name" value="PKS_ER"/>
    <property type="match status" value="1"/>
</dbReference>
<accession>A0A2P7QI63</accession>
<feature type="domain" description="Enoyl reductase (ER)" evidence="3">
    <location>
        <begin position="10"/>
        <end position="334"/>
    </location>
</feature>
<keyword evidence="1" id="KW-0521">NADP</keyword>
<dbReference type="Pfam" id="PF13602">
    <property type="entry name" value="ADH_zinc_N_2"/>
    <property type="match status" value="1"/>
</dbReference>
<dbReference type="InterPro" id="IPR036291">
    <property type="entry name" value="NAD(P)-bd_dom_sf"/>
</dbReference>
<keyword evidence="2" id="KW-0560">Oxidoreductase</keyword>